<reference evidence="1 2" key="1">
    <citation type="journal article" date="2023" name="Sci. Data">
        <title>Genome assembly of the Korean intertidal mud-creeper Batillaria attramentaria.</title>
        <authorList>
            <person name="Patra A.K."/>
            <person name="Ho P.T."/>
            <person name="Jun S."/>
            <person name="Lee S.J."/>
            <person name="Kim Y."/>
            <person name="Won Y.J."/>
        </authorList>
    </citation>
    <scope>NUCLEOTIDE SEQUENCE [LARGE SCALE GENOMIC DNA]</scope>
    <source>
        <strain evidence="1">Wonlab-2016</strain>
    </source>
</reference>
<dbReference type="PANTHER" id="PTHR39369">
    <property type="entry name" value="LIN-24 (TWENTY-FOUR) LIKE"/>
    <property type="match status" value="1"/>
</dbReference>
<dbReference type="SUPFAM" id="SSF56973">
    <property type="entry name" value="Aerolisin/ETX pore-forming domain"/>
    <property type="match status" value="1"/>
</dbReference>
<dbReference type="AlphaFoldDB" id="A0ABD0KFE6"/>
<dbReference type="PANTHER" id="PTHR39369:SF6">
    <property type="entry name" value="LIN-24 (TWENTY-FOUR) LIKE"/>
    <property type="match status" value="1"/>
</dbReference>
<dbReference type="Pfam" id="PF03318">
    <property type="entry name" value="ETX_MTX2"/>
    <property type="match status" value="1"/>
</dbReference>
<accession>A0ABD0KFE6</accession>
<dbReference type="Proteomes" id="UP001519460">
    <property type="component" value="Unassembled WGS sequence"/>
</dbReference>
<dbReference type="Gene3D" id="2.170.15.10">
    <property type="entry name" value="Proaerolysin, chain A, domain 3"/>
    <property type="match status" value="1"/>
</dbReference>
<comment type="caution">
    <text evidence="1">The sequence shown here is derived from an EMBL/GenBank/DDBJ whole genome shotgun (WGS) entry which is preliminary data.</text>
</comment>
<keyword evidence="2" id="KW-1185">Reference proteome</keyword>
<dbReference type="InterPro" id="IPR004991">
    <property type="entry name" value="Aerolysin-like"/>
</dbReference>
<dbReference type="EMBL" id="JACVVK020000190">
    <property type="protein sequence ID" value="KAK7485751.1"/>
    <property type="molecule type" value="Genomic_DNA"/>
</dbReference>
<gene>
    <name evidence="1" type="ORF">BaRGS_00023052</name>
</gene>
<name>A0ABD0KFE6_9CAEN</name>
<evidence type="ECO:0000313" key="2">
    <source>
        <dbReference type="Proteomes" id="UP001519460"/>
    </source>
</evidence>
<dbReference type="CDD" id="cd20237">
    <property type="entry name" value="PFM_LIN24-like"/>
    <property type="match status" value="1"/>
</dbReference>
<protein>
    <submittedName>
        <fullName evidence="1">Uncharacterized protein</fullName>
    </submittedName>
</protein>
<sequence length="230" mass="26402">MAPKISDLEEYVKIWAWDTFLRTRSKDHAKLRYEDVRLDVNWARVKFISSSPEYFDQRFAERPQSQVVFSKGFTKGMHLELKLGLPDEVAGATAGFGREVTMESTDESTHEETMTWSINSTIKVPPHARTLAELVVREKEYNAKFRMNVQIKGHVIVVVTNLRDNNSFVQSIEGDFSEVIKTLSDKLDKSVTCNGRTVKWEIEGSCQFRFGVEQHVQLRESPLKEQNGAN</sequence>
<evidence type="ECO:0000313" key="1">
    <source>
        <dbReference type="EMBL" id="KAK7485751.1"/>
    </source>
</evidence>
<proteinExistence type="predicted"/>
<organism evidence="1 2">
    <name type="scientific">Batillaria attramentaria</name>
    <dbReference type="NCBI Taxonomy" id="370345"/>
    <lineage>
        <taxon>Eukaryota</taxon>
        <taxon>Metazoa</taxon>
        <taxon>Spiralia</taxon>
        <taxon>Lophotrochozoa</taxon>
        <taxon>Mollusca</taxon>
        <taxon>Gastropoda</taxon>
        <taxon>Caenogastropoda</taxon>
        <taxon>Sorbeoconcha</taxon>
        <taxon>Cerithioidea</taxon>
        <taxon>Batillariidae</taxon>
        <taxon>Batillaria</taxon>
    </lineage>
</organism>